<comment type="similarity">
    <text evidence="1">Belongs to the transferase hexapeptide repeat family.</text>
</comment>
<dbReference type="PANTHER" id="PTHR23416">
    <property type="entry name" value="SIALIC ACID SYNTHASE-RELATED"/>
    <property type="match status" value="1"/>
</dbReference>
<comment type="caution">
    <text evidence="5">The sequence shown here is derived from an EMBL/GenBank/DDBJ whole genome shotgun (WGS) entry which is preliminary data.</text>
</comment>
<dbReference type="InterPro" id="IPR011004">
    <property type="entry name" value="Trimer_LpxA-like_sf"/>
</dbReference>
<dbReference type="GO" id="GO:0016746">
    <property type="term" value="F:acyltransferase activity"/>
    <property type="evidence" value="ECO:0007669"/>
    <property type="project" value="UniProtKB-KW"/>
</dbReference>
<dbReference type="InterPro" id="IPR001451">
    <property type="entry name" value="Hexapep"/>
</dbReference>
<reference evidence="5 6" key="1">
    <citation type="submission" date="2019-02" db="EMBL/GenBank/DDBJ databases">
        <authorList>
            <person name="Goldberg S.R."/>
            <person name="Haltli B.A."/>
            <person name="Correa H."/>
            <person name="Russell K.G."/>
        </authorList>
    </citation>
    <scope>NUCLEOTIDE SEQUENCE [LARGE SCALE GENOMIC DNA]</scope>
    <source>
        <strain evidence="5 6">JCM 16186</strain>
    </source>
</reference>
<keyword evidence="2" id="KW-0808">Transferase</keyword>
<evidence type="ECO:0000313" key="6">
    <source>
        <dbReference type="Proteomes" id="UP000798808"/>
    </source>
</evidence>
<evidence type="ECO:0000256" key="1">
    <source>
        <dbReference type="ARBA" id="ARBA00007274"/>
    </source>
</evidence>
<dbReference type="Pfam" id="PF00132">
    <property type="entry name" value="Hexapep"/>
    <property type="match status" value="1"/>
</dbReference>
<sequence length="177" mass="19978">MFFVIIHFQDYLFREWIMFIPFHVIRIFCIRRTVKSLGSNSSFLLGVEFRNGKNITVGANTVINKNVLLDGRGGRLSIGNNVDIAQETNIWTLEHDVHNDYHKDTGGDVTIEDYVWIASRVTVLPGVTIGRGAVVASNAVVVKDVEPMTIVGGIPARKIGVRKSNLSYKLKYKPWFR</sequence>
<organism evidence="5 6">
    <name type="scientific">Fulvivirga kasyanovii</name>
    <dbReference type="NCBI Taxonomy" id="396812"/>
    <lineage>
        <taxon>Bacteria</taxon>
        <taxon>Pseudomonadati</taxon>
        <taxon>Bacteroidota</taxon>
        <taxon>Cytophagia</taxon>
        <taxon>Cytophagales</taxon>
        <taxon>Fulvivirgaceae</taxon>
        <taxon>Fulvivirga</taxon>
    </lineage>
</organism>
<proteinExistence type="inferred from homology"/>
<dbReference type="PROSITE" id="PS00101">
    <property type="entry name" value="HEXAPEP_TRANSFERASES"/>
    <property type="match status" value="1"/>
</dbReference>
<accession>A0ABW9RKY0</accession>
<keyword evidence="6" id="KW-1185">Reference proteome</keyword>
<dbReference type="EMBL" id="SMLW01000436">
    <property type="protein sequence ID" value="MTI24631.1"/>
    <property type="molecule type" value="Genomic_DNA"/>
</dbReference>
<dbReference type="InterPro" id="IPR018357">
    <property type="entry name" value="Hexapep_transf_CS"/>
</dbReference>
<keyword evidence="3" id="KW-0677">Repeat</keyword>
<evidence type="ECO:0000313" key="5">
    <source>
        <dbReference type="EMBL" id="MTI24631.1"/>
    </source>
</evidence>
<dbReference type="InterPro" id="IPR051159">
    <property type="entry name" value="Hexapeptide_acetyltransf"/>
</dbReference>
<dbReference type="RefSeq" id="WP_155170674.1">
    <property type="nucleotide sequence ID" value="NZ_BAAAFL010000055.1"/>
</dbReference>
<name>A0ABW9RKY0_9BACT</name>
<dbReference type="Gene3D" id="2.160.10.10">
    <property type="entry name" value="Hexapeptide repeat proteins"/>
    <property type="match status" value="1"/>
</dbReference>
<evidence type="ECO:0000256" key="3">
    <source>
        <dbReference type="ARBA" id="ARBA00022737"/>
    </source>
</evidence>
<evidence type="ECO:0000256" key="2">
    <source>
        <dbReference type="ARBA" id="ARBA00022679"/>
    </source>
</evidence>
<keyword evidence="4 5" id="KW-0012">Acyltransferase</keyword>
<evidence type="ECO:0000256" key="4">
    <source>
        <dbReference type="ARBA" id="ARBA00023315"/>
    </source>
</evidence>
<dbReference type="PANTHER" id="PTHR23416:SF23">
    <property type="entry name" value="ACETYLTRANSFERASE C18B11.09C-RELATED"/>
    <property type="match status" value="1"/>
</dbReference>
<dbReference type="Proteomes" id="UP000798808">
    <property type="component" value="Unassembled WGS sequence"/>
</dbReference>
<dbReference type="SUPFAM" id="SSF51161">
    <property type="entry name" value="Trimeric LpxA-like enzymes"/>
    <property type="match status" value="1"/>
</dbReference>
<gene>
    <name evidence="5" type="ORF">E1163_06715</name>
</gene>
<protein>
    <submittedName>
        <fullName evidence="5">Acyltransferase</fullName>
    </submittedName>
</protein>
<dbReference type="CDD" id="cd04647">
    <property type="entry name" value="LbH_MAT_like"/>
    <property type="match status" value="1"/>
</dbReference>